<evidence type="ECO:0000313" key="9">
    <source>
        <dbReference type="EMBL" id="EDR22648.1"/>
    </source>
</evidence>
<dbReference type="EMBL" id="DS550583">
    <property type="protein sequence ID" value="EDR22648.1"/>
    <property type="molecule type" value="Genomic_DNA"/>
</dbReference>
<keyword evidence="4 6" id="KW-1133">Transmembrane helix</keyword>
<organism evidence="10">
    <name type="scientific">Entamoeba dispar (strain ATCC PRA-260 / SAW760)</name>
    <dbReference type="NCBI Taxonomy" id="370354"/>
    <lineage>
        <taxon>Eukaryota</taxon>
        <taxon>Amoebozoa</taxon>
        <taxon>Evosea</taxon>
        <taxon>Archamoebae</taxon>
        <taxon>Mastigamoebida</taxon>
        <taxon>Entamoebidae</taxon>
        <taxon>Entamoeba</taxon>
    </lineage>
</organism>
<dbReference type="InterPro" id="IPR035974">
    <property type="entry name" value="Rap/Ran-GAP_sf"/>
</dbReference>
<dbReference type="GO" id="GO:0016491">
    <property type="term" value="F:oxidoreductase activity"/>
    <property type="evidence" value="ECO:0007669"/>
    <property type="project" value="UniProtKB-KW"/>
</dbReference>
<comment type="similarity">
    <text evidence="6">Belongs to the DHHC palmitoyltransferase family.</text>
</comment>
<keyword evidence="3 6" id="KW-0812">Transmembrane</keyword>
<dbReference type="VEuPathDB" id="AmoebaDB:EDI_339940"/>
<dbReference type="PANTHER" id="PTHR15711:SF22">
    <property type="entry name" value="RAP-GAP DOMAIN-CONTAINING PROTEIN"/>
    <property type="match status" value="1"/>
</dbReference>
<dbReference type="InterPro" id="IPR000331">
    <property type="entry name" value="Rap/Ran_GAP_dom"/>
</dbReference>
<evidence type="ECO:0000256" key="4">
    <source>
        <dbReference type="ARBA" id="ARBA00022989"/>
    </source>
</evidence>
<evidence type="ECO:0000259" key="8">
    <source>
        <dbReference type="PROSITE" id="PS50085"/>
    </source>
</evidence>
<dbReference type="GO" id="GO:0016020">
    <property type="term" value="C:membrane"/>
    <property type="evidence" value="ECO:0007669"/>
    <property type="project" value="UniProtKB-SubCell"/>
</dbReference>
<dbReference type="OrthoDB" id="2499658at2759"/>
<comment type="subcellular location">
    <subcellularLocation>
        <location evidence="1">Membrane</location>
        <topology evidence="1">Multi-pass membrane protein</topology>
    </subcellularLocation>
</comment>
<reference evidence="10" key="1">
    <citation type="submission" date="2007-12" db="EMBL/GenBank/DDBJ databases">
        <title>Annotation of Entamoeba dispar SAW760.</title>
        <authorList>
            <person name="Lorenzi H."/>
            <person name="Inman J."/>
            <person name="Schobel S."/>
            <person name="Amedeo P."/>
            <person name="Caler E."/>
        </authorList>
    </citation>
    <scope>NUCLEOTIDE SEQUENCE [LARGE SCALE GENOMIC DNA]</scope>
    <source>
        <strain evidence="10">ATCC PRA-260 / SAW760</strain>
    </source>
</reference>
<feature type="region of interest" description="Disordered" evidence="7">
    <location>
        <begin position="37"/>
        <end position="59"/>
    </location>
</feature>
<evidence type="ECO:0000256" key="2">
    <source>
        <dbReference type="ARBA" id="ARBA00022468"/>
    </source>
</evidence>
<keyword evidence="5 6" id="KW-0472">Membrane</keyword>
<evidence type="ECO:0000256" key="7">
    <source>
        <dbReference type="SAM" id="MobiDB-lite"/>
    </source>
</evidence>
<feature type="transmembrane region" description="Helical" evidence="6">
    <location>
        <begin position="700"/>
        <end position="726"/>
    </location>
</feature>
<dbReference type="PANTHER" id="PTHR15711">
    <property type="entry name" value="RAP GTPASE-ACTIVATING PROTEIN"/>
    <property type="match status" value="1"/>
</dbReference>
<evidence type="ECO:0000313" key="10">
    <source>
        <dbReference type="Proteomes" id="UP000008076"/>
    </source>
</evidence>
<evidence type="ECO:0000256" key="1">
    <source>
        <dbReference type="ARBA" id="ARBA00004141"/>
    </source>
</evidence>
<dbReference type="Proteomes" id="UP000008076">
    <property type="component" value="Unassembled WGS sequence"/>
</dbReference>
<keyword evidence="2" id="KW-0343">GTPase activation</keyword>
<evidence type="ECO:0000256" key="6">
    <source>
        <dbReference type="RuleBase" id="RU079119"/>
    </source>
</evidence>
<accession>B0ES39</accession>
<dbReference type="SUPFAM" id="SSF111347">
    <property type="entry name" value="Rap/Ran-GAP"/>
    <property type="match status" value="1"/>
</dbReference>
<feature type="domain" description="Rap-GAP" evidence="8">
    <location>
        <begin position="298"/>
        <end position="517"/>
    </location>
</feature>
<dbReference type="eggNOG" id="KOG3686">
    <property type="taxonomic scope" value="Eukaryota"/>
</dbReference>
<dbReference type="PROSITE" id="PS50216">
    <property type="entry name" value="DHHC"/>
    <property type="match status" value="1"/>
</dbReference>
<dbReference type="GeneID" id="5886090"/>
<evidence type="ECO:0000256" key="3">
    <source>
        <dbReference type="ARBA" id="ARBA00022692"/>
    </source>
</evidence>
<dbReference type="InterPro" id="IPR001594">
    <property type="entry name" value="Palmitoyltrfase_DHHC"/>
</dbReference>
<comment type="domain">
    <text evidence="6">The DHHC domain is required for palmitoyltransferase activity.</text>
</comment>
<name>B0ES39_ENTDS</name>
<dbReference type="KEGG" id="edi:EDI_339940"/>
<sequence length="837" mass="98083">MASQQKKRFGLFRKKTEDKHAMVMSLNFSINDENTISNDSPTHLTLTTPKTPKSSLAKSSRRSFAVFEDTPKHKSTTNSVDFTMLNALKDIIGIGTTDIERTRSAMEQLKEMFANPSDAVINTLVPNVLRPNKKYITKESVYYVIMDSLGDSQNKIYDCWSSLQLPIEVWTGKYTCFNVLLDCANEKEFAIETDIESTSRNFDLFSYEIINIDDDFTFFKQFLYLQPKTIFYIFPESATILCYQKTQKIQFVMAFRPSGLRRFILPINEDCSKWWIKTLNTDEKPIKSKNNTKLQDQLMKLEAQLIVKNYKFGVLYAKPNQKTEDEIYSNTECSSAFWKFMDLIASKKEQLNWNRFIGGLDSKNSRTGEYFYFSFYEKFSYEIVFHVAPLLPDNEGNQKLERKRHIGNDIVVIVFKEMADSTDTFDPRCITSHFNHIFIVVTPEKNDETNEIYHVNVVCKSEILPFPPFLENSVFHHDIHFKQFLTRKLLNAERTAMNCGIFVNNSVKSNERIIKHIISSIKSKTLFVVMEDNQHNVTYEQIQPKGFSEEVIVKKHNFFHKNNRREHSYDPQRIKCQNHISHIGINFTLILSEIIFIFQIIELGFYVWYVSLLILILFIPLYILATISYNRCVQVKEKLYVPLNHYIEGENECTICHCTKPERSHHCSKCGRCVLKMDHHCPFVGSCIGYANHKYFFLTLFYTFILCTFLFVLTILILCTIIAKIISKESFKFEEIFLPFHAIQMFLSIYFMFVTFLMLCQQLYHIVQNETGIELKQNNSSWTSFRKNKQVNRFNVGFKENLKEVFGDSWLYYFLPVWTTKGDGYSYPTNNSFNDTL</sequence>
<feature type="transmembrane region" description="Helical" evidence="6">
    <location>
        <begin position="607"/>
        <end position="629"/>
    </location>
</feature>
<dbReference type="GO" id="GO:0005737">
    <property type="term" value="C:cytoplasm"/>
    <property type="evidence" value="ECO:0007669"/>
    <property type="project" value="TreeGrafter"/>
</dbReference>
<dbReference type="GO" id="GO:0019706">
    <property type="term" value="F:protein-cysteine S-palmitoyltransferase activity"/>
    <property type="evidence" value="ECO:0007669"/>
    <property type="project" value="UniProtKB-EC"/>
</dbReference>
<gene>
    <name evidence="9" type="ORF">EDI_339940</name>
</gene>
<dbReference type="GO" id="GO:0005096">
    <property type="term" value="F:GTPase activator activity"/>
    <property type="evidence" value="ECO:0007669"/>
    <property type="project" value="UniProtKB-KW"/>
</dbReference>
<keyword evidence="6" id="KW-0808">Transferase</keyword>
<keyword evidence="9" id="KW-0560">Oxidoreductase</keyword>
<dbReference type="GO" id="GO:0051056">
    <property type="term" value="P:regulation of small GTPase mediated signal transduction"/>
    <property type="evidence" value="ECO:0007669"/>
    <property type="project" value="InterPro"/>
</dbReference>
<dbReference type="Pfam" id="PF02145">
    <property type="entry name" value="Rap_GAP"/>
    <property type="match status" value="1"/>
</dbReference>
<dbReference type="Pfam" id="PF01529">
    <property type="entry name" value="DHHC"/>
    <property type="match status" value="1"/>
</dbReference>
<dbReference type="EC" id="2.3.1.225" evidence="6"/>
<feature type="transmembrane region" description="Helical" evidence="6">
    <location>
        <begin position="738"/>
        <end position="759"/>
    </location>
</feature>
<protein>
    <recommendedName>
        <fullName evidence="6">Palmitoyltransferase</fullName>
        <ecNumber evidence="6">2.3.1.225</ecNumber>
    </recommendedName>
</protein>
<feature type="compositionally biased region" description="Low complexity" evidence="7">
    <location>
        <begin position="40"/>
        <end position="56"/>
    </location>
</feature>
<dbReference type="Gene3D" id="3.40.50.11210">
    <property type="entry name" value="Rap/Ran-GAP"/>
    <property type="match status" value="1"/>
</dbReference>
<dbReference type="eggNOG" id="KOG1315">
    <property type="taxonomic scope" value="Eukaryota"/>
</dbReference>
<keyword evidence="10" id="KW-1185">Reference proteome</keyword>
<proteinExistence type="inferred from homology"/>
<keyword evidence="6" id="KW-0012">Acyltransferase</keyword>
<dbReference type="AlphaFoldDB" id="B0ES39"/>
<dbReference type="InterPro" id="IPR050989">
    <property type="entry name" value="Rap1_Ran_GAP"/>
</dbReference>
<dbReference type="RefSeq" id="XP_001740907.1">
    <property type="nucleotide sequence ID" value="XM_001740855.1"/>
</dbReference>
<comment type="catalytic activity">
    <reaction evidence="6">
        <text>L-cysteinyl-[protein] + hexadecanoyl-CoA = S-hexadecanoyl-L-cysteinyl-[protein] + CoA</text>
        <dbReference type="Rhea" id="RHEA:36683"/>
        <dbReference type="Rhea" id="RHEA-COMP:10131"/>
        <dbReference type="Rhea" id="RHEA-COMP:11032"/>
        <dbReference type="ChEBI" id="CHEBI:29950"/>
        <dbReference type="ChEBI" id="CHEBI:57287"/>
        <dbReference type="ChEBI" id="CHEBI:57379"/>
        <dbReference type="ChEBI" id="CHEBI:74151"/>
        <dbReference type="EC" id="2.3.1.225"/>
    </reaction>
</comment>
<dbReference type="PROSITE" id="PS50085">
    <property type="entry name" value="RAPGAP"/>
    <property type="match status" value="1"/>
</dbReference>
<evidence type="ECO:0000256" key="5">
    <source>
        <dbReference type="ARBA" id="ARBA00023136"/>
    </source>
</evidence>